<dbReference type="InterPro" id="IPR000639">
    <property type="entry name" value="Epox_hydrolase-like"/>
</dbReference>
<dbReference type="PRINTS" id="PR00412">
    <property type="entry name" value="EPOXHYDRLASE"/>
</dbReference>
<evidence type="ECO:0000313" key="3">
    <source>
        <dbReference type="Proteomes" id="UP000715441"/>
    </source>
</evidence>
<dbReference type="Pfam" id="PF00561">
    <property type="entry name" value="Abhydrolase_1"/>
    <property type="match status" value="1"/>
</dbReference>
<keyword evidence="2" id="KW-0378">Hydrolase</keyword>
<comment type="caution">
    <text evidence="2">The sequence shown here is derived from an EMBL/GenBank/DDBJ whole genome shotgun (WGS) entry which is preliminary data.</text>
</comment>
<organism evidence="2 3">
    <name type="scientific">Amycolatopsis acididurans</name>
    <dbReference type="NCBI Taxonomy" id="2724524"/>
    <lineage>
        <taxon>Bacteria</taxon>
        <taxon>Bacillati</taxon>
        <taxon>Actinomycetota</taxon>
        <taxon>Actinomycetes</taxon>
        <taxon>Pseudonocardiales</taxon>
        <taxon>Pseudonocardiaceae</taxon>
        <taxon>Amycolatopsis</taxon>
    </lineage>
</organism>
<feature type="domain" description="AB hydrolase-1" evidence="1">
    <location>
        <begin position="42"/>
        <end position="273"/>
    </location>
</feature>
<dbReference type="GO" id="GO:0016787">
    <property type="term" value="F:hydrolase activity"/>
    <property type="evidence" value="ECO:0007669"/>
    <property type="project" value="UniProtKB-KW"/>
</dbReference>
<proteinExistence type="predicted"/>
<dbReference type="InterPro" id="IPR029058">
    <property type="entry name" value="AB_hydrolase_fold"/>
</dbReference>
<dbReference type="Gene3D" id="3.40.50.1820">
    <property type="entry name" value="alpha/beta hydrolase"/>
    <property type="match status" value="1"/>
</dbReference>
<name>A0ABX1J0I1_9PSEU</name>
<dbReference type="SUPFAM" id="SSF53474">
    <property type="entry name" value="alpha/beta-Hydrolases"/>
    <property type="match status" value="1"/>
</dbReference>
<dbReference type="PRINTS" id="PR00111">
    <property type="entry name" value="ABHYDROLASE"/>
</dbReference>
<dbReference type="InterPro" id="IPR000073">
    <property type="entry name" value="AB_hydrolase_1"/>
</dbReference>
<accession>A0ABX1J0I1</accession>
<dbReference type="PANTHER" id="PTHR46438">
    <property type="entry name" value="ALPHA/BETA-HYDROLASES SUPERFAMILY PROTEIN"/>
    <property type="match status" value="1"/>
</dbReference>
<dbReference type="Proteomes" id="UP000715441">
    <property type="component" value="Unassembled WGS sequence"/>
</dbReference>
<evidence type="ECO:0000313" key="2">
    <source>
        <dbReference type="EMBL" id="NKQ51875.1"/>
    </source>
</evidence>
<gene>
    <name evidence="2" type="ORF">HFP15_03155</name>
</gene>
<evidence type="ECO:0000259" key="1">
    <source>
        <dbReference type="Pfam" id="PF00561"/>
    </source>
</evidence>
<dbReference type="PANTHER" id="PTHR46438:SF11">
    <property type="entry name" value="LIPASE-RELATED"/>
    <property type="match status" value="1"/>
</dbReference>
<sequence>MLRHLRKEARVTVTSDSALHAGSFVDAAGIRTHYHGAGAGEHVLLLHGSGPGVSAWANWRLNLGPLAERFHVLAPDVVGYGGTERPADIRYSLRTWTDHVWRFLDALGIERTSVIGNSLGGRIALAMAEDHPERLDRLVLMGAPGVGMTITDGLRALRAYEPSMEAMRELLTTYFAVDKSIITEDLVRTRYEASAAPGAHEAYRSMFFDPRHAGNDLGITEEQVAAVEHPVLLVHGREDKVVPVEVAWNMVRLLPDADLRVFARCGHWTQIERAADFNAEVGQFLAGREDRQ</sequence>
<keyword evidence="3" id="KW-1185">Reference proteome</keyword>
<dbReference type="EMBL" id="JAAXLS010000001">
    <property type="protein sequence ID" value="NKQ51875.1"/>
    <property type="molecule type" value="Genomic_DNA"/>
</dbReference>
<reference evidence="2 3" key="1">
    <citation type="submission" date="2020-04" db="EMBL/GenBank/DDBJ databases">
        <title>Novel species.</title>
        <authorList>
            <person name="Teo W.F.A."/>
            <person name="Lipun K."/>
            <person name="Srisuk N."/>
            <person name="Duangmal K."/>
        </authorList>
    </citation>
    <scope>NUCLEOTIDE SEQUENCE [LARGE SCALE GENOMIC DNA]</scope>
    <source>
        <strain evidence="2 3">K13G38</strain>
    </source>
</reference>
<protein>
    <submittedName>
        <fullName evidence="2">Alpha/beta fold hydrolase</fullName>
    </submittedName>
</protein>